<dbReference type="Pfam" id="PF08240">
    <property type="entry name" value="ADH_N"/>
    <property type="match status" value="1"/>
</dbReference>
<dbReference type="InterPro" id="IPR036291">
    <property type="entry name" value="NAD(P)-bd_dom_sf"/>
</dbReference>
<keyword evidence="1 4" id="KW-0479">Metal-binding</keyword>
<evidence type="ECO:0000256" key="4">
    <source>
        <dbReference type="RuleBase" id="RU361277"/>
    </source>
</evidence>
<reference evidence="6 7" key="1">
    <citation type="submission" date="2020-08" db="EMBL/GenBank/DDBJ databases">
        <title>Cohnella phylogeny.</title>
        <authorList>
            <person name="Dunlap C."/>
        </authorList>
    </citation>
    <scope>NUCLEOTIDE SEQUENCE [LARGE SCALE GENOMIC DNA]</scope>
    <source>
        <strain evidence="6 7">DSM 28246</strain>
    </source>
</reference>
<keyword evidence="7" id="KW-1185">Reference proteome</keyword>
<dbReference type="Gene3D" id="3.90.180.10">
    <property type="entry name" value="Medium-chain alcohol dehydrogenases, catalytic domain"/>
    <property type="match status" value="1"/>
</dbReference>
<organism evidence="6 7">
    <name type="scientific">Cohnella nanjingensis</name>
    <dbReference type="NCBI Taxonomy" id="1387779"/>
    <lineage>
        <taxon>Bacteria</taxon>
        <taxon>Bacillati</taxon>
        <taxon>Bacillota</taxon>
        <taxon>Bacilli</taxon>
        <taxon>Bacillales</taxon>
        <taxon>Paenibacillaceae</taxon>
        <taxon>Cohnella</taxon>
    </lineage>
</organism>
<proteinExistence type="inferred from homology"/>
<dbReference type="InterPro" id="IPR013149">
    <property type="entry name" value="ADH-like_C"/>
</dbReference>
<dbReference type="EC" id="1.1.1.103" evidence="6"/>
<protein>
    <submittedName>
        <fullName evidence="6">L-threonine 3-dehydrogenase</fullName>
        <ecNumber evidence="6">1.1.1.103</ecNumber>
    </submittedName>
</protein>
<evidence type="ECO:0000313" key="7">
    <source>
        <dbReference type="Proteomes" id="UP000547209"/>
    </source>
</evidence>
<evidence type="ECO:0000256" key="3">
    <source>
        <dbReference type="ARBA" id="ARBA00023002"/>
    </source>
</evidence>
<dbReference type="NCBIfam" id="NF003808">
    <property type="entry name" value="PRK05396.1"/>
    <property type="match status" value="1"/>
</dbReference>
<dbReference type="InterPro" id="IPR002328">
    <property type="entry name" value="ADH_Zn_CS"/>
</dbReference>
<evidence type="ECO:0000256" key="1">
    <source>
        <dbReference type="ARBA" id="ARBA00022723"/>
    </source>
</evidence>
<dbReference type="InterPro" id="IPR011032">
    <property type="entry name" value="GroES-like_sf"/>
</dbReference>
<gene>
    <name evidence="6" type="primary">tdh</name>
    <name evidence="6" type="ORF">H7C19_07550</name>
</gene>
<dbReference type="Pfam" id="PF00107">
    <property type="entry name" value="ADH_zinc_N"/>
    <property type="match status" value="1"/>
</dbReference>
<dbReference type="SMART" id="SM00829">
    <property type="entry name" value="PKS_ER"/>
    <property type="match status" value="1"/>
</dbReference>
<dbReference type="EMBL" id="JACJVP010000008">
    <property type="protein sequence ID" value="MBB6670541.1"/>
    <property type="molecule type" value="Genomic_DNA"/>
</dbReference>
<dbReference type="PANTHER" id="PTHR43401:SF2">
    <property type="entry name" value="L-THREONINE 3-DEHYDROGENASE"/>
    <property type="match status" value="1"/>
</dbReference>
<dbReference type="InterPro" id="IPR050129">
    <property type="entry name" value="Zn_alcohol_dh"/>
</dbReference>
<keyword evidence="3 6" id="KW-0560">Oxidoreductase</keyword>
<comment type="similarity">
    <text evidence="4">Belongs to the zinc-containing alcohol dehydrogenase family.</text>
</comment>
<dbReference type="RefSeq" id="WP_185141979.1">
    <property type="nucleotide sequence ID" value="NZ_JACJVP010000008.1"/>
</dbReference>
<evidence type="ECO:0000313" key="6">
    <source>
        <dbReference type="EMBL" id="MBB6670541.1"/>
    </source>
</evidence>
<dbReference type="PROSITE" id="PS00059">
    <property type="entry name" value="ADH_ZINC"/>
    <property type="match status" value="1"/>
</dbReference>
<dbReference type="GO" id="GO:0008270">
    <property type="term" value="F:zinc ion binding"/>
    <property type="evidence" value="ECO:0007669"/>
    <property type="project" value="InterPro"/>
</dbReference>
<dbReference type="Gene3D" id="3.40.50.720">
    <property type="entry name" value="NAD(P)-binding Rossmann-like Domain"/>
    <property type="match status" value="1"/>
</dbReference>
<sequence>MKPTMIGLVKAERKAGAVLMELPVPEIGPDEVRIRVKASSICGTDMHIYHWDQWAEENVVTPNVFGHEFAGIVDGVGSAVAGIRPGDSVSAEGHIVCGVCRQCRSGNAHVCPHTRSFGISAPGCFADYAVTKAVNVVPNDPALPFELACLQDPLGNAVHAVLSGDIVGRSVAVVGCGPIGLMAIQVAKAAGAGRIIAVDLHDYRLDMAGRLGADHVVKPTGDARLSRTLRELTGGEGVEVGLEMSGSASAINELLEAVANGGRVSLLGIPSREVPIDLARHIIFKGLQVYGITGRRMYRTWHQIKGLLDAGRIDLKPLVDRTFTLDRYEEAFALMGSGQCAKIVFMHA</sequence>
<dbReference type="InterPro" id="IPR020843">
    <property type="entry name" value="ER"/>
</dbReference>
<accession>A0A7X0VEB0</accession>
<evidence type="ECO:0000256" key="2">
    <source>
        <dbReference type="ARBA" id="ARBA00022833"/>
    </source>
</evidence>
<dbReference type="InterPro" id="IPR013154">
    <property type="entry name" value="ADH-like_N"/>
</dbReference>
<dbReference type="Proteomes" id="UP000547209">
    <property type="component" value="Unassembled WGS sequence"/>
</dbReference>
<dbReference type="SUPFAM" id="SSF50129">
    <property type="entry name" value="GroES-like"/>
    <property type="match status" value="1"/>
</dbReference>
<feature type="domain" description="Enoyl reductase (ER)" evidence="5">
    <location>
        <begin position="16"/>
        <end position="345"/>
    </location>
</feature>
<dbReference type="PANTHER" id="PTHR43401">
    <property type="entry name" value="L-THREONINE 3-DEHYDROGENASE"/>
    <property type="match status" value="1"/>
</dbReference>
<dbReference type="GO" id="GO:0008743">
    <property type="term" value="F:L-threonine 3-dehydrogenase activity"/>
    <property type="evidence" value="ECO:0007669"/>
    <property type="project" value="UniProtKB-EC"/>
</dbReference>
<dbReference type="SUPFAM" id="SSF51735">
    <property type="entry name" value="NAD(P)-binding Rossmann-fold domains"/>
    <property type="match status" value="1"/>
</dbReference>
<evidence type="ECO:0000259" key="5">
    <source>
        <dbReference type="SMART" id="SM00829"/>
    </source>
</evidence>
<keyword evidence="2 4" id="KW-0862">Zinc</keyword>
<name>A0A7X0VEB0_9BACL</name>
<dbReference type="AlphaFoldDB" id="A0A7X0VEB0"/>
<comment type="caution">
    <text evidence="6">The sequence shown here is derived from an EMBL/GenBank/DDBJ whole genome shotgun (WGS) entry which is preliminary data.</text>
</comment>
<comment type="cofactor">
    <cofactor evidence="4">
        <name>Zn(2+)</name>
        <dbReference type="ChEBI" id="CHEBI:29105"/>
    </cofactor>
</comment>